<evidence type="ECO:0000256" key="1">
    <source>
        <dbReference type="SAM" id="Phobius"/>
    </source>
</evidence>
<dbReference type="AlphaFoldDB" id="A0A5A7RJX4"/>
<name>A0A5A7RJX4_STRAF</name>
<dbReference type="PANTHER" id="PTHR10774:SF190">
    <property type="entry name" value="C2 CALCIUM_LIPID-BINDING ENDONUCLEASE_EXONUCLEASE_PHOSPHATASE-RELATED"/>
    <property type="match status" value="1"/>
</dbReference>
<organism evidence="2 3">
    <name type="scientific">Striga asiatica</name>
    <name type="common">Asiatic witchweed</name>
    <name type="synonym">Buchnera asiatica</name>
    <dbReference type="NCBI Taxonomy" id="4170"/>
    <lineage>
        <taxon>Eukaryota</taxon>
        <taxon>Viridiplantae</taxon>
        <taxon>Streptophyta</taxon>
        <taxon>Embryophyta</taxon>
        <taxon>Tracheophyta</taxon>
        <taxon>Spermatophyta</taxon>
        <taxon>Magnoliopsida</taxon>
        <taxon>eudicotyledons</taxon>
        <taxon>Gunneridae</taxon>
        <taxon>Pentapetalae</taxon>
        <taxon>asterids</taxon>
        <taxon>lamiids</taxon>
        <taxon>Lamiales</taxon>
        <taxon>Orobanchaceae</taxon>
        <taxon>Buchnereae</taxon>
        <taxon>Striga</taxon>
    </lineage>
</organism>
<dbReference type="PANTHER" id="PTHR10774">
    <property type="entry name" value="EXTENDED SYNAPTOTAGMIN-RELATED"/>
    <property type="match status" value="1"/>
</dbReference>
<protein>
    <submittedName>
        <fullName evidence="2">Calcium-dependent lipid-binding family protein</fullName>
    </submittedName>
</protein>
<feature type="transmembrane region" description="Helical" evidence="1">
    <location>
        <begin position="6"/>
        <end position="26"/>
    </location>
</feature>
<dbReference type="GO" id="GO:0005783">
    <property type="term" value="C:endoplasmic reticulum"/>
    <property type="evidence" value="ECO:0007669"/>
    <property type="project" value="TreeGrafter"/>
</dbReference>
<keyword evidence="3" id="KW-1185">Reference proteome</keyword>
<proteinExistence type="predicted"/>
<accession>A0A5A7RJX4</accession>
<keyword evidence="1" id="KW-0812">Transmembrane</keyword>
<dbReference type="GO" id="GO:0008289">
    <property type="term" value="F:lipid binding"/>
    <property type="evidence" value="ECO:0007669"/>
    <property type="project" value="InterPro"/>
</dbReference>
<reference evidence="3" key="1">
    <citation type="journal article" date="2019" name="Curr. Biol.">
        <title>Genome Sequence of Striga asiatica Provides Insight into the Evolution of Plant Parasitism.</title>
        <authorList>
            <person name="Yoshida S."/>
            <person name="Kim S."/>
            <person name="Wafula E.K."/>
            <person name="Tanskanen J."/>
            <person name="Kim Y.M."/>
            <person name="Honaas L."/>
            <person name="Yang Z."/>
            <person name="Spallek T."/>
            <person name="Conn C.E."/>
            <person name="Ichihashi Y."/>
            <person name="Cheong K."/>
            <person name="Cui S."/>
            <person name="Der J.P."/>
            <person name="Gundlach H."/>
            <person name="Jiao Y."/>
            <person name="Hori C."/>
            <person name="Ishida J.K."/>
            <person name="Kasahara H."/>
            <person name="Kiba T."/>
            <person name="Kim M.S."/>
            <person name="Koo N."/>
            <person name="Laohavisit A."/>
            <person name="Lee Y.H."/>
            <person name="Lumba S."/>
            <person name="McCourt P."/>
            <person name="Mortimer J.C."/>
            <person name="Mutuku J.M."/>
            <person name="Nomura T."/>
            <person name="Sasaki-Sekimoto Y."/>
            <person name="Seto Y."/>
            <person name="Wang Y."/>
            <person name="Wakatake T."/>
            <person name="Sakakibara H."/>
            <person name="Demura T."/>
            <person name="Yamaguchi S."/>
            <person name="Yoneyama K."/>
            <person name="Manabe R.I."/>
            <person name="Nelson D.C."/>
            <person name="Schulman A.H."/>
            <person name="Timko M.P."/>
            <person name="dePamphilis C.W."/>
            <person name="Choi D."/>
            <person name="Shirasu K."/>
        </authorList>
    </citation>
    <scope>NUCLEOTIDE SEQUENCE [LARGE SCALE GENOMIC DNA]</scope>
    <source>
        <strain evidence="3">cv. UVA1</strain>
    </source>
</reference>
<dbReference type="InterPro" id="IPR045050">
    <property type="entry name" value="Synaptotagmin_plant"/>
</dbReference>
<dbReference type="Proteomes" id="UP000325081">
    <property type="component" value="Unassembled WGS sequence"/>
</dbReference>
<dbReference type="OrthoDB" id="1746062at2759"/>
<sequence length="225" mass="25649">MGLISRMVMGMLIGIALMAAWSYMMAYRSRKRAAKTVDIKLLSSLNKVDMKKICGDNCSEWISFPVFEQVRLFVKWLNKQMGKLWSYVLLPIGSFTLKAVGGSLTAIPGISDMIDDTVNTIVMDMLQWPPQYCCPHWWYTFRYQVFDQDIEHYKVTSYRVGSWKSKDFELRLLPSLDVLKIKDKKDGGTVTLQYHEFNKDKQLAALQDLRTGTVLALGPGLSAVA</sequence>
<evidence type="ECO:0000313" key="2">
    <source>
        <dbReference type="EMBL" id="GER57480.1"/>
    </source>
</evidence>
<dbReference type="EMBL" id="BKCP01013292">
    <property type="protein sequence ID" value="GER57480.1"/>
    <property type="molecule type" value="Genomic_DNA"/>
</dbReference>
<comment type="caution">
    <text evidence="2">The sequence shown here is derived from an EMBL/GenBank/DDBJ whole genome shotgun (WGS) entry which is preliminary data.</text>
</comment>
<keyword evidence="1" id="KW-0472">Membrane</keyword>
<keyword evidence="1" id="KW-1133">Transmembrane helix</keyword>
<gene>
    <name evidence="2" type="ORF">STAS_35295</name>
</gene>
<evidence type="ECO:0000313" key="3">
    <source>
        <dbReference type="Proteomes" id="UP000325081"/>
    </source>
</evidence>